<keyword evidence="3 6" id="KW-0479">Metal-binding</keyword>
<dbReference type="InterPro" id="IPR013149">
    <property type="entry name" value="ADH-like_C"/>
</dbReference>
<evidence type="ECO:0000313" key="10">
    <source>
        <dbReference type="EMBL" id="RZS61017.1"/>
    </source>
</evidence>
<protein>
    <submittedName>
        <fullName evidence="10">L-idonate 5-dehydrogenase</fullName>
    </submittedName>
</protein>
<dbReference type="InterPro" id="IPR013154">
    <property type="entry name" value="ADH-like_N"/>
</dbReference>
<comment type="similarity">
    <text evidence="2 6">Belongs to the zinc-containing alcohol dehydrogenase family.</text>
</comment>
<evidence type="ECO:0000313" key="11">
    <source>
        <dbReference type="Proteomes" id="UP000293852"/>
    </source>
</evidence>
<dbReference type="OrthoDB" id="9797931at2"/>
<feature type="compositionally biased region" description="Basic and acidic residues" evidence="7">
    <location>
        <begin position="8"/>
        <end position="19"/>
    </location>
</feature>
<dbReference type="SUPFAM" id="SSF51735">
    <property type="entry name" value="NAD(P)-binding Rossmann-fold domains"/>
    <property type="match status" value="1"/>
</dbReference>
<dbReference type="CDD" id="cd08232">
    <property type="entry name" value="idonate-5-DH"/>
    <property type="match status" value="1"/>
</dbReference>
<feature type="region of interest" description="Disordered" evidence="7">
    <location>
        <begin position="1"/>
        <end position="20"/>
    </location>
</feature>
<dbReference type="Proteomes" id="UP000293852">
    <property type="component" value="Unassembled WGS sequence"/>
</dbReference>
<dbReference type="RefSeq" id="WP_130413384.1">
    <property type="nucleotide sequence ID" value="NZ_SGWX01000001.1"/>
</dbReference>
<dbReference type="SUPFAM" id="SSF50129">
    <property type="entry name" value="GroES-like"/>
    <property type="match status" value="1"/>
</dbReference>
<name>A0A4Q7M2G2_9MICO</name>
<organism evidence="10 11">
    <name type="scientific">Xylanimonas ulmi</name>
    <dbReference type="NCBI Taxonomy" id="228973"/>
    <lineage>
        <taxon>Bacteria</taxon>
        <taxon>Bacillati</taxon>
        <taxon>Actinomycetota</taxon>
        <taxon>Actinomycetes</taxon>
        <taxon>Micrococcales</taxon>
        <taxon>Promicromonosporaceae</taxon>
        <taxon>Xylanimonas</taxon>
    </lineage>
</organism>
<proteinExistence type="inferred from homology"/>
<evidence type="ECO:0000256" key="1">
    <source>
        <dbReference type="ARBA" id="ARBA00001947"/>
    </source>
</evidence>
<dbReference type="GO" id="GO:0008270">
    <property type="term" value="F:zinc ion binding"/>
    <property type="evidence" value="ECO:0007669"/>
    <property type="project" value="InterPro"/>
</dbReference>
<dbReference type="PANTHER" id="PTHR43161">
    <property type="entry name" value="SORBITOL DEHYDROGENASE"/>
    <property type="match status" value="1"/>
</dbReference>
<evidence type="ECO:0000256" key="4">
    <source>
        <dbReference type="ARBA" id="ARBA00022833"/>
    </source>
</evidence>
<evidence type="ECO:0000256" key="2">
    <source>
        <dbReference type="ARBA" id="ARBA00008072"/>
    </source>
</evidence>
<sequence>MKAVRVHGPGDLRVEERPDPVPGDGEVLVAMEWGGICPADVSYWKHGRSGSALLRHPLILGHEVAGTVIGLGRHAQCAQIGQAVTFHPATLVGDGTMPPRMAGRTNLYSQVRYFGSAALAPHTDGGFSQLKAVRADQVRPLPEHVSTLEGALAEPLAVAMHAVERAGSLIGRDVLINGCGPLGSLLVAAARNAGARTVLAADVSYPARRIARAMGADAVVDPRDDDLPQDVEVVFEASGDPGALASVLRAAARGGVVVQVGHLPDTPVPSALADLVNRELSWVGSYGFVDEIDDAIDAIAQGLDVQAVVGGAFGIDAAETALRAADDPTIGGKIMIRLN</sequence>
<comment type="cofactor">
    <cofactor evidence="1 6">
        <name>Zn(2+)</name>
        <dbReference type="ChEBI" id="CHEBI:29105"/>
    </cofactor>
</comment>
<dbReference type="EMBL" id="SGWX01000001">
    <property type="protein sequence ID" value="RZS61017.1"/>
    <property type="molecule type" value="Genomic_DNA"/>
</dbReference>
<feature type="domain" description="Alcohol dehydrogenase-like N-terminal" evidence="9">
    <location>
        <begin position="23"/>
        <end position="143"/>
    </location>
</feature>
<evidence type="ECO:0000256" key="6">
    <source>
        <dbReference type="RuleBase" id="RU361277"/>
    </source>
</evidence>
<dbReference type="GO" id="GO:0016491">
    <property type="term" value="F:oxidoreductase activity"/>
    <property type="evidence" value="ECO:0007669"/>
    <property type="project" value="UniProtKB-KW"/>
</dbReference>
<keyword evidence="4 6" id="KW-0862">Zinc</keyword>
<evidence type="ECO:0000256" key="5">
    <source>
        <dbReference type="ARBA" id="ARBA00023002"/>
    </source>
</evidence>
<dbReference type="InterPro" id="IPR002328">
    <property type="entry name" value="ADH_Zn_CS"/>
</dbReference>
<dbReference type="PROSITE" id="PS00059">
    <property type="entry name" value="ADH_ZINC"/>
    <property type="match status" value="1"/>
</dbReference>
<dbReference type="Pfam" id="PF00107">
    <property type="entry name" value="ADH_zinc_N"/>
    <property type="match status" value="1"/>
</dbReference>
<gene>
    <name evidence="10" type="ORF">EV386_1298</name>
</gene>
<evidence type="ECO:0000256" key="7">
    <source>
        <dbReference type="SAM" id="MobiDB-lite"/>
    </source>
</evidence>
<keyword evidence="5" id="KW-0560">Oxidoreductase</keyword>
<feature type="domain" description="Alcohol dehydrogenase-like C-terminal" evidence="8">
    <location>
        <begin position="181"/>
        <end position="300"/>
    </location>
</feature>
<reference evidence="10 11" key="1">
    <citation type="submission" date="2019-02" db="EMBL/GenBank/DDBJ databases">
        <title>Sequencing the genomes of 1000 actinobacteria strains.</title>
        <authorList>
            <person name="Klenk H.-P."/>
        </authorList>
    </citation>
    <scope>NUCLEOTIDE SEQUENCE [LARGE SCALE GENOMIC DNA]</scope>
    <source>
        <strain evidence="10 11">DSM 16932</strain>
    </source>
</reference>
<evidence type="ECO:0000259" key="8">
    <source>
        <dbReference type="Pfam" id="PF00107"/>
    </source>
</evidence>
<dbReference type="Gene3D" id="3.40.50.720">
    <property type="entry name" value="NAD(P)-binding Rossmann-like Domain"/>
    <property type="match status" value="1"/>
</dbReference>
<keyword evidence="11" id="KW-1185">Reference proteome</keyword>
<evidence type="ECO:0000259" key="9">
    <source>
        <dbReference type="Pfam" id="PF08240"/>
    </source>
</evidence>
<dbReference type="Gene3D" id="3.90.180.10">
    <property type="entry name" value="Medium-chain alcohol dehydrogenases, catalytic domain"/>
    <property type="match status" value="1"/>
</dbReference>
<dbReference type="AlphaFoldDB" id="A0A4Q7M2G2"/>
<comment type="caution">
    <text evidence="10">The sequence shown here is derived from an EMBL/GenBank/DDBJ whole genome shotgun (WGS) entry which is preliminary data.</text>
</comment>
<dbReference type="InterPro" id="IPR011032">
    <property type="entry name" value="GroES-like_sf"/>
</dbReference>
<dbReference type="InterPro" id="IPR036291">
    <property type="entry name" value="NAD(P)-bd_dom_sf"/>
</dbReference>
<accession>A0A4Q7M2G2</accession>
<dbReference type="PANTHER" id="PTHR43161:SF9">
    <property type="entry name" value="SORBITOL DEHYDROGENASE"/>
    <property type="match status" value="1"/>
</dbReference>
<dbReference type="Pfam" id="PF08240">
    <property type="entry name" value="ADH_N"/>
    <property type="match status" value="1"/>
</dbReference>
<evidence type="ECO:0000256" key="3">
    <source>
        <dbReference type="ARBA" id="ARBA00022723"/>
    </source>
</evidence>